<dbReference type="EMBL" id="JARJLM010000048">
    <property type="protein sequence ID" value="MDF3831955.1"/>
    <property type="molecule type" value="Genomic_DNA"/>
</dbReference>
<sequence length="36" mass="4479">GEPYRRWRHFASRHPLNVQHAWRELEDLWMHGEPLA</sequence>
<keyword evidence="2" id="KW-1185">Reference proteome</keyword>
<dbReference type="Proteomes" id="UP001216674">
    <property type="component" value="Unassembled WGS sequence"/>
</dbReference>
<gene>
    <name evidence="1" type="ORF">P3W85_03145</name>
</gene>
<feature type="non-terminal residue" evidence="1">
    <location>
        <position position="1"/>
    </location>
</feature>
<protein>
    <submittedName>
        <fullName evidence="1">MBL fold metallo-hydrolase</fullName>
    </submittedName>
</protein>
<name>A0ABT6AH80_9BURK</name>
<organism evidence="1 2">
    <name type="scientific">Cupriavidus basilensis</name>
    <dbReference type="NCBI Taxonomy" id="68895"/>
    <lineage>
        <taxon>Bacteria</taxon>
        <taxon>Pseudomonadati</taxon>
        <taxon>Pseudomonadota</taxon>
        <taxon>Betaproteobacteria</taxon>
        <taxon>Burkholderiales</taxon>
        <taxon>Burkholderiaceae</taxon>
        <taxon>Cupriavidus</taxon>
    </lineage>
</organism>
<proteinExistence type="predicted"/>
<accession>A0ABT6AH80</accession>
<comment type="caution">
    <text evidence="1">The sequence shown here is derived from an EMBL/GenBank/DDBJ whole genome shotgun (WGS) entry which is preliminary data.</text>
</comment>
<evidence type="ECO:0000313" key="1">
    <source>
        <dbReference type="EMBL" id="MDF3831955.1"/>
    </source>
</evidence>
<evidence type="ECO:0000313" key="2">
    <source>
        <dbReference type="Proteomes" id="UP001216674"/>
    </source>
</evidence>
<reference evidence="1 2" key="1">
    <citation type="submission" date="2023-03" db="EMBL/GenBank/DDBJ databases">
        <title>Draft assemblies of triclosan tolerant bacteria isolated from returned activated sludge.</title>
        <authorList>
            <person name="Van Hamelsveld S."/>
        </authorList>
    </citation>
    <scope>NUCLEOTIDE SEQUENCE [LARGE SCALE GENOMIC DNA]</scope>
    <source>
        <strain evidence="1 2">GW210010_S58</strain>
    </source>
</reference>